<dbReference type="RefSeq" id="WP_343880369.1">
    <property type="nucleotide sequence ID" value="NZ_BAAAIJ010000047.1"/>
</dbReference>
<dbReference type="InterPro" id="IPR001362">
    <property type="entry name" value="Glyco_hydro_32"/>
</dbReference>
<dbReference type="SMART" id="SM00640">
    <property type="entry name" value="Glyco_32"/>
    <property type="match status" value="1"/>
</dbReference>
<evidence type="ECO:0000313" key="7">
    <source>
        <dbReference type="Proteomes" id="UP001597307"/>
    </source>
</evidence>
<reference evidence="7" key="1">
    <citation type="journal article" date="2019" name="Int. J. Syst. Evol. Microbiol.">
        <title>The Global Catalogue of Microorganisms (GCM) 10K type strain sequencing project: providing services to taxonomists for standard genome sequencing and annotation.</title>
        <authorList>
            <consortium name="The Broad Institute Genomics Platform"/>
            <consortium name="The Broad Institute Genome Sequencing Center for Infectious Disease"/>
            <person name="Wu L."/>
            <person name="Ma J."/>
        </authorList>
    </citation>
    <scope>NUCLEOTIDE SEQUENCE [LARGE SCALE GENOMIC DNA]</scope>
    <source>
        <strain evidence="7">JCM 11496</strain>
    </source>
</reference>
<dbReference type="PANTHER" id="PTHR43101:SF1">
    <property type="entry name" value="BETA-FRUCTOSIDASE"/>
    <property type="match status" value="1"/>
</dbReference>
<keyword evidence="3 6" id="KW-0378">Hydrolase</keyword>
<accession>A0ABW4Q5E0</accession>
<evidence type="ECO:0000256" key="3">
    <source>
        <dbReference type="ARBA" id="ARBA00022801"/>
    </source>
</evidence>
<evidence type="ECO:0000256" key="2">
    <source>
        <dbReference type="ARBA" id="ARBA00012758"/>
    </source>
</evidence>
<proteinExistence type="inferred from homology"/>
<dbReference type="InterPro" id="IPR023296">
    <property type="entry name" value="Glyco_hydro_beta-prop_sf"/>
</dbReference>
<dbReference type="InterPro" id="IPR051214">
    <property type="entry name" value="GH32_Enzymes"/>
</dbReference>
<keyword evidence="7" id="KW-1185">Reference proteome</keyword>
<feature type="domain" description="Glycosyl hydrolase family 32 N-terminal" evidence="5">
    <location>
        <begin position="20"/>
        <end position="237"/>
    </location>
</feature>
<dbReference type="EMBL" id="JBHUGA010000011">
    <property type="protein sequence ID" value="MFD1845993.1"/>
    <property type="molecule type" value="Genomic_DNA"/>
</dbReference>
<dbReference type="Proteomes" id="UP001597307">
    <property type="component" value="Unassembled WGS sequence"/>
</dbReference>
<dbReference type="GO" id="GO:0016787">
    <property type="term" value="F:hydrolase activity"/>
    <property type="evidence" value="ECO:0007669"/>
    <property type="project" value="UniProtKB-KW"/>
</dbReference>
<dbReference type="InterPro" id="IPR013148">
    <property type="entry name" value="Glyco_hydro_32_N"/>
</dbReference>
<comment type="caution">
    <text evidence="6">The sequence shown here is derived from an EMBL/GenBank/DDBJ whole genome shotgun (WGS) entry which is preliminary data.</text>
</comment>
<evidence type="ECO:0000313" key="6">
    <source>
        <dbReference type="EMBL" id="MFD1845993.1"/>
    </source>
</evidence>
<sequence length="326" mass="35608">MSFTLADHWVWDFWHADDGDTHHLFYLHAPKSLGDPNLRHRNALVGHATSTDLTTWDDHGVVLEPGEADSFDGSATWTGSVVRGDDGVWNMFYTGSRFLSPDAITNVETVGRAVSSDLASWTKQSNQIPADPRWYETLPDGTWHEEAWRDPWIHRDSTGLWHMLLTARARPGAGRDSGVIGHATSPDLEQWTMQPPLSEPGAGFAHIEVVQLVTIDGRHVLLFSCDTGHLAGTRQAEGAPGGIWALPLESDSLEGTLDTAAAVRLTNDDLYAGRAVQTRSGQWVLLAFENVDRDGTFISGISDPLPLSWAPDGSLTLSTARAKVNA</sequence>
<dbReference type="Pfam" id="PF00251">
    <property type="entry name" value="Glyco_hydro_32N"/>
    <property type="match status" value="1"/>
</dbReference>
<dbReference type="PANTHER" id="PTHR43101">
    <property type="entry name" value="BETA-FRUCTOSIDASE"/>
    <property type="match status" value="1"/>
</dbReference>
<dbReference type="SUPFAM" id="SSF75005">
    <property type="entry name" value="Arabinanase/levansucrase/invertase"/>
    <property type="match status" value="1"/>
</dbReference>
<evidence type="ECO:0000259" key="5">
    <source>
        <dbReference type="Pfam" id="PF00251"/>
    </source>
</evidence>
<keyword evidence="4" id="KW-0326">Glycosidase</keyword>
<evidence type="ECO:0000256" key="4">
    <source>
        <dbReference type="ARBA" id="ARBA00023295"/>
    </source>
</evidence>
<dbReference type="CDD" id="cd18609">
    <property type="entry name" value="GH32-like"/>
    <property type="match status" value="1"/>
</dbReference>
<protein>
    <recommendedName>
        <fullName evidence="2">beta-fructofuranosidase</fullName>
        <ecNumber evidence="2">3.2.1.26</ecNumber>
    </recommendedName>
</protein>
<comment type="similarity">
    <text evidence="1">Belongs to the glycosyl hydrolase 32 family.</text>
</comment>
<dbReference type="Gene3D" id="2.115.10.20">
    <property type="entry name" value="Glycosyl hydrolase domain, family 43"/>
    <property type="match status" value="1"/>
</dbReference>
<dbReference type="EC" id="3.2.1.26" evidence="2"/>
<organism evidence="6 7">
    <name type="scientific">Arthrobacter flavus</name>
    <dbReference type="NCBI Taxonomy" id="95172"/>
    <lineage>
        <taxon>Bacteria</taxon>
        <taxon>Bacillati</taxon>
        <taxon>Actinomycetota</taxon>
        <taxon>Actinomycetes</taxon>
        <taxon>Micrococcales</taxon>
        <taxon>Micrococcaceae</taxon>
        <taxon>Arthrobacter</taxon>
    </lineage>
</organism>
<name>A0ABW4Q5E0_9MICC</name>
<evidence type="ECO:0000256" key="1">
    <source>
        <dbReference type="ARBA" id="ARBA00009902"/>
    </source>
</evidence>
<gene>
    <name evidence="6" type="ORF">ACFSFX_05220</name>
</gene>